<protein>
    <recommendedName>
        <fullName evidence="4">NfeD-like C-terminal domain-containing protein</fullName>
    </recommendedName>
</protein>
<evidence type="ECO:0000256" key="1">
    <source>
        <dbReference type="SAM" id="Phobius"/>
    </source>
</evidence>
<comment type="caution">
    <text evidence="2">The sequence shown here is derived from an EMBL/GenBank/DDBJ whole genome shotgun (WGS) entry which is preliminary data.</text>
</comment>
<keyword evidence="1" id="KW-0812">Transmembrane</keyword>
<name>A0A257SNL4_9PROT</name>
<dbReference type="EMBL" id="NCBC01000521">
    <property type="protein sequence ID" value="OYV74772.1"/>
    <property type="molecule type" value="Genomic_DNA"/>
</dbReference>
<feature type="transmembrane region" description="Helical" evidence="1">
    <location>
        <begin position="46"/>
        <end position="64"/>
    </location>
</feature>
<keyword evidence="1" id="KW-0472">Membrane</keyword>
<gene>
    <name evidence="2" type="ORF">B7Z70_11510</name>
</gene>
<organism evidence="2 3">
    <name type="scientific">Acidithiobacillus ferrivorans</name>
    <dbReference type="NCBI Taxonomy" id="160808"/>
    <lineage>
        <taxon>Bacteria</taxon>
        <taxon>Pseudomonadati</taxon>
        <taxon>Pseudomonadota</taxon>
        <taxon>Acidithiobacillia</taxon>
        <taxon>Acidithiobacillales</taxon>
        <taxon>Acidithiobacillaceae</taxon>
        <taxon>Acidithiobacillus</taxon>
    </lineage>
</organism>
<dbReference type="AlphaFoldDB" id="A0A257SNL4"/>
<evidence type="ECO:0000313" key="3">
    <source>
        <dbReference type="Proteomes" id="UP000216779"/>
    </source>
</evidence>
<reference evidence="2 3" key="1">
    <citation type="submission" date="2017-03" db="EMBL/GenBank/DDBJ databases">
        <title>Lifting the veil on microbial sulfur biogeochemistry in mining wastewaters.</title>
        <authorList>
            <person name="Kantor R.S."/>
            <person name="Colenbrander Nelson T."/>
            <person name="Marshall S."/>
            <person name="Bennett D."/>
            <person name="Apte S."/>
            <person name="Camacho D."/>
            <person name="Thomas B.C."/>
            <person name="Warren L.A."/>
            <person name="Banfield J.F."/>
        </authorList>
    </citation>
    <scope>NUCLEOTIDE SEQUENCE [LARGE SCALE GENOMIC DNA]</scope>
    <source>
        <strain evidence="2">21-59-9</strain>
    </source>
</reference>
<proteinExistence type="predicted"/>
<accession>A0A257SNL4</accession>
<evidence type="ECO:0008006" key="4">
    <source>
        <dbReference type="Google" id="ProtNLM"/>
    </source>
</evidence>
<keyword evidence="1" id="KW-1133">Transmembrane helix</keyword>
<evidence type="ECO:0000313" key="2">
    <source>
        <dbReference type="EMBL" id="OYV74772.1"/>
    </source>
</evidence>
<dbReference type="Proteomes" id="UP000216779">
    <property type="component" value="Unassembled WGS sequence"/>
</dbReference>
<sequence length="150" mass="16205">MLFVFLVIALACGVLELFTGTFYLAAVAVAALLTAIGGLWLPPDFLHWLFFALCIVLLPVGMLLRHRLAANTRELADFDVGQAVTIVSGPGPDHHFLVTYRGSEWSAVVDEGPLPCPGSSAVILKKTDNLLHLRVNPQESPTLESPCPRS</sequence>